<evidence type="ECO:0000313" key="18">
    <source>
        <dbReference type="EMBL" id="KUL22757.1"/>
    </source>
</evidence>
<evidence type="ECO:0000256" key="5">
    <source>
        <dbReference type="ARBA" id="ARBA00022475"/>
    </source>
</evidence>
<evidence type="ECO:0000256" key="8">
    <source>
        <dbReference type="ARBA" id="ARBA00022741"/>
    </source>
</evidence>
<organism evidence="18 19">
    <name type="scientific">Chlorobium limicola</name>
    <dbReference type="NCBI Taxonomy" id="1092"/>
    <lineage>
        <taxon>Bacteria</taxon>
        <taxon>Pseudomonadati</taxon>
        <taxon>Chlorobiota</taxon>
        <taxon>Chlorobiia</taxon>
        <taxon>Chlorobiales</taxon>
        <taxon>Chlorobiaceae</taxon>
        <taxon>Chlorobium/Pelodictyon group</taxon>
        <taxon>Chlorobium</taxon>
    </lineage>
</organism>
<dbReference type="CDD" id="cd00130">
    <property type="entry name" value="PAS"/>
    <property type="match status" value="3"/>
</dbReference>
<dbReference type="RefSeq" id="WP_059139297.1">
    <property type="nucleotide sequence ID" value="NZ_LMBR01000190.1"/>
</dbReference>
<comment type="subcellular location">
    <subcellularLocation>
        <location evidence="2">Cell membrane</location>
    </subcellularLocation>
    <subcellularLocation>
        <location evidence="3">Membrane raft</location>
        <topology evidence="3">Multi-pass membrane protein</topology>
    </subcellularLocation>
</comment>
<dbReference type="CDD" id="cd00075">
    <property type="entry name" value="HATPase"/>
    <property type="match status" value="1"/>
</dbReference>
<feature type="domain" description="Response regulatory" evidence="15">
    <location>
        <begin position="9"/>
        <end position="123"/>
    </location>
</feature>
<evidence type="ECO:0000256" key="2">
    <source>
        <dbReference type="ARBA" id="ARBA00004236"/>
    </source>
</evidence>
<feature type="domain" description="PAC" evidence="17">
    <location>
        <begin position="202"/>
        <end position="254"/>
    </location>
</feature>
<evidence type="ECO:0000259" key="15">
    <source>
        <dbReference type="PROSITE" id="PS50110"/>
    </source>
</evidence>
<dbReference type="SMART" id="SM00387">
    <property type="entry name" value="HATPase_c"/>
    <property type="match status" value="1"/>
</dbReference>
<dbReference type="Gene3D" id="3.30.565.10">
    <property type="entry name" value="Histidine kinase-like ATPase, C-terminal domain"/>
    <property type="match status" value="1"/>
</dbReference>
<dbReference type="Pfam" id="PF13426">
    <property type="entry name" value="PAS_9"/>
    <property type="match status" value="2"/>
</dbReference>
<dbReference type="InterPro" id="IPR011006">
    <property type="entry name" value="CheY-like_superfamily"/>
</dbReference>
<keyword evidence="5" id="KW-1003">Cell membrane</keyword>
<evidence type="ECO:0000256" key="13">
    <source>
        <dbReference type="PROSITE-ProRule" id="PRU00169"/>
    </source>
</evidence>
<evidence type="ECO:0000256" key="11">
    <source>
        <dbReference type="ARBA" id="ARBA00023012"/>
    </source>
</evidence>
<dbReference type="PRINTS" id="PR00344">
    <property type="entry name" value="BCTRLSENSOR"/>
</dbReference>
<reference evidence="18 19" key="1">
    <citation type="submission" date="2015-10" db="EMBL/GenBank/DDBJ databases">
        <title>Draft Genome Sequence of Chlorobium limicola strain Frasassi Growing under Artificial Lighting in the Frasassi Cave System.</title>
        <authorList>
            <person name="Mansor M."/>
            <person name="Macalady J."/>
        </authorList>
    </citation>
    <scope>NUCLEOTIDE SEQUENCE [LARGE SCALE GENOMIC DNA]</scope>
    <source>
        <strain evidence="18 19">Frasassi</strain>
    </source>
</reference>
<dbReference type="EMBL" id="LMBR01000190">
    <property type="protein sequence ID" value="KUL22757.1"/>
    <property type="molecule type" value="Genomic_DNA"/>
</dbReference>
<evidence type="ECO:0000259" key="14">
    <source>
        <dbReference type="PROSITE" id="PS50109"/>
    </source>
</evidence>
<dbReference type="NCBIfam" id="TIGR00229">
    <property type="entry name" value="sensory_box"/>
    <property type="match status" value="3"/>
</dbReference>
<evidence type="ECO:0000256" key="12">
    <source>
        <dbReference type="ARBA" id="ARBA00023136"/>
    </source>
</evidence>
<evidence type="ECO:0000256" key="3">
    <source>
        <dbReference type="ARBA" id="ARBA00004314"/>
    </source>
</evidence>
<evidence type="ECO:0000256" key="1">
    <source>
        <dbReference type="ARBA" id="ARBA00000085"/>
    </source>
</evidence>
<dbReference type="InterPro" id="IPR000700">
    <property type="entry name" value="PAS-assoc_C"/>
</dbReference>
<keyword evidence="8" id="KW-0547">Nucleotide-binding</keyword>
<dbReference type="InterPro" id="IPR036890">
    <property type="entry name" value="HATPase_C_sf"/>
</dbReference>
<dbReference type="PROSITE" id="PS50112">
    <property type="entry name" value="PAS"/>
    <property type="match status" value="2"/>
</dbReference>
<gene>
    <name evidence="18" type="ORF">ASB62_07505</name>
</gene>
<comment type="caution">
    <text evidence="18">The sequence shown here is derived from an EMBL/GenBank/DDBJ whole genome shotgun (WGS) entry which is preliminary data.</text>
</comment>
<dbReference type="FunFam" id="3.30.565.10:FF:000023">
    <property type="entry name" value="PAS domain-containing sensor histidine kinase"/>
    <property type="match status" value="1"/>
</dbReference>
<keyword evidence="9" id="KW-0418">Kinase</keyword>
<dbReference type="SMART" id="SM00388">
    <property type="entry name" value="HisKA"/>
    <property type="match status" value="1"/>
</dbReference>
<dbReference type="SUPFAM" id="SSF52172">
    <property type="entry name" value="CheY-like"/>
    <property type="match status" value="1"/>
</dbReference>
<dbReference type="InterPro" id="IPR000014">
    <property type="entry name" value="PAS"/>
</dbReference>
<dbReference type="AlphaFoldDB" id="A0A101J9N8"/>
<dbReference type="GO" id="GO:0045121">
    <property type="term" value="C:membrane raft"/>
    <property type="evidence" value="ECO:0007669"/>
    <property type="project" value="UniProtKB-SubCell"/>
</dbReference>
<keyword evidence="6 13" id="KW-0597">Phosphoprotein</keyword>
<dbReference type="PROSITE" id="PS50110">
    <property type="entry name" value="RESPONSE_REGULATORY"/>
    <property type="match status" value="1"/>
</dbReference>
<dbReference type="SMART" id="SM00448">
    <property type="entry name" value="REC"/>
    <property type="match status" value="1"/>
</dbReference>
<dbReference type="FunFam" id="1.10.287.130:FF:000001">
    <property type="entry name" value="Two-component sensor histidine kinase"/>
    <property type="match status" value="1"/>
</dbReference>
<keyword evidence="10" id="KW-0067">ATP-binding</keyword>
<dbReference type="Pfam" id="PF00072">
    <property type="entry name" value="Response_reg"/>
    <property type="match status" value="1"/>
</dbReference>
<feature type="modified residue" description="4-aspartylphosphate" evidence="13">
    <location>
        <position position="58"/>
    </location>
</feature>
<evidence type="ECO:0000256" key="7">
    <source>
        <dbReference type="ARBA" id="ARBA00022679"/>
    </source>
</evidence>
<keyword evidence="7" id="KW-0808">Transferase</keyword>
<evidence type="ECO:0000259" key="16">
    <source>
        <dbReference type="PROSITE" id="PS50112"/>
    </source>
</evidence>
<dbReference type="CDD" id="cd00082">
    <property type="entry name" value="HisKA"/>
    <property type="match status" value="1"/>
</dbReference>
<dbReference type="SUPFAM" id="SSF55785">
    <property type="entry name" value="PYP-like sensor domain (PAS domain)"/>
    <property type="match status" value="3"/>
</dbReference>
<dbReference type="Gene3D" id="3.30.450.20">
    <property type="entry name" value="PAS domain"/>
    <property type="match status" value="3"/>
</dbReference>
<dbReference type="SUPFAM" id="SSF55874">
    <property type="entry name" value="ATPase domain of HSP90 chaperone/DNA topoisomerase II/histidine kinase"/>
    <property type="match status" value="1"/>
</dbReference>
<dbReference type="PROSITE" id="PS50109">
    <property type="entry name" value="HIS_KIN"/>
    <property type="match status" value="1"/>
</dbReference>
<keyword evidence="19" id="KW-1185">Reference proteome</keyword>
<name>A0A101J9N8_CHLLI</name>
<dbReference type="SMART" id="SM00086">
    <property type="entry name" value="PAC"/>
    <property type="match status" value="3"/>
</dbReference>
<evidence type="ECO:0000256" key="9">
    <source>
        <dbReference type="ARBA" id="ARBA00022777"/>
    </source>
</evidence>
<proteinExistence type="predicted"/>
<dbReference type="InterPro" id="IPR013767">
    <property type="entry name" value="PAS_fold"/>
</dbReference>
<dbReference type="InterPro" id="IPR005467">
    <property type="entry name" value="His_kinase_dom"/>
</dbReference>
<dbReference type="InterPro" id="IPR003594">
    <property type="entry name" value="HATPase_dom"/>
</dbReference>
<evidence type="ECO:0000259" key="17">
    <source>
        <dbReference type="PROSITE" id="PS50113"/>
    </source>
</evidence>
<dbReference type="SUPFAM" id="SSF47384">
    <property type="entry name" value="Homodimeric domain of signal transducing histidine kinase"/>
    <property type="match status" value="1"/>
</dbReference>
<evidence type="ECO:0000256" key="4">
    <source>
        <dbReference type="ARBA" id="ARBA00012438"/>
    </source>
</evidence>
<feature type="domain" description="PAS" evidence="16">
    <location>
        <begin position="255"/>
        <end position="326"/>
    </location>
</feature>
<feature type="domain" description="PAS" evidence="16">
    <location>
        <begin position="381"/>
        <end position="424"/>
    </location>
</feature>
<feature type="domain" description="PAC" evidence="17">
    <location>
        <begin position="329"/>
        <end position="380"/>
    </location>
</feature>
<dbReference type="InterPro" id="IPR004358">
    <property type="entry name" value="Sig_transdc_His_kin-like_C"/>
</dbReference>
<dbReference type="Pfam" id="PF00989">
    <property type="entry name" value="PAS"/>
    <property type="match status" value="1"/>
</dbReference>
<dbReference type="EC" id="2.7.13.3" evidence="4"/>
<feature type="domain" description="Histidine kinase" evidence="14">
    <location>
        <begin position="515"/>
        <end position="733"/>
    </location>
</feature>
<dbReference type="Gene3D" id="1.10.287.130">
    <property type="match status" value="1"/>
</dbReference>
<dbReference type="Proteomes" id="UP000053937">
    <property type="component" value="Unassembled WGS sequence"/>
</dbReference>
<dbReference type="InterPro" id="IPR003661">
    <property type="entry name" value="HisK_dim/P_dom"/>
</dbReference>
<dbReference type="PANTHER" id="PTHR43047:SF72">
    <property type="entry name" value="OSMOSENSING HISTIDINE PROTEIN KINASE SLN1"/>
    <property type="match status" value="1"/>
</dbReference>
<keyword evidence="12" id="KW-0472">Membrane</keyword>
<dbReference type="InterPro" id="IPR035965">
    <property type="entry name" value="PAS-like_dom_sf"/>
</dbReference>
<dbReference type="Pfam" id="PF00512">
    <property type="entry name" value="HisKA"/>
    <property type="match status" value="1"/>
</dbReference>
<dbReference type="OrthoDB" id="597665at2"/>
<dbReference type="GO" id="GO:0005886">
    <property type="term" value="C:plasma membrane"/>
    <property type="evidence" value="ECO:0007669"/>
    <property type="project" value="UniProtKB-SubCell"/>
</dbReference>
<dbReference type="Gene3D" id="3.40.50.2300">
    <property type="match status" value="1"/>
</dbReference>
<dbReference type="InterPro" id="IPR001610">
    <property type="entry name" value="PAC"/>
</dbReference>
<protein>
    <recommendedName>
        <fullName evidence="4">histidine kinase</fullName>
        <ecNumber evidence="4">2.7.13.3</ecNumber>
    </recommendedName>
</protein>
<dbReference type="SMART" id="SM00091">
    <property type="entry name" value="PAS"/>
    <property type="match status" value="3"/>
</dbReference>
<dbReference type="GO" id="GO:0000155">
    <property type="term" value="F:phosphorelay sensor kinase activity"/>
    <property type="evidence" value="ECO:0007669"/>
    <property type="project" value="InterPro"/>
</dbReference>
<dbReference type="PROSITE" id="PS50113">
    <property type="entry name" value="PAC"/>
    <property type="match status" value="2"/>
</dbReference>
<keyword evidence="11" id="KW-0902">Two-component regulatory system</keyword>
<dbReference type="Pfam" id="PF02518">
    <property type="entry name" value="HATPase_c"/>
    <property type="match status" value="1"/>
</dbReference>
<evidence type="ECO:0000256" key="6">
    <source>
        <dbReference type="ARBA" id="ARBA00022553"/>
    </source>
</evidence>
<evidence type="ECO:0000256" key="10">
    <source>
        <dbReference type="ARBA" id="ARBA00022840"/>
    </source>
</evidence>
<dbReference type="GO" id="GO:0009927">
    <property type="term" value="F:histidine phosphotransfer kinase activity"/>
    <property type="evidence" value="ECO:0007669"/>
    <property type="project" value="TreeGrafter"/>
</dbReference>
<accession>A0A101J9N8</accession>
<dbReference type="InterPro" id="IPR001789">
    <property type="entry name" value="Sig_transdc_resp-reg_receiver"/>
</dbReference>
<dbReference type="GO" id="GO:0005524">
    <property type="term" value="F:ATP binding"/>
    <property type="evidence" value="ECO:0007669"/>
    <property type="project" value="UniProtKB-KW"/>
</dbReference>
<evidence type="ECO:0000313" key="19">
    <source>
        <dbReference type="Proteomes" id="UP000053937"/>
    </source>
</evidence>
<sequence>MPQSDDHTTVLIADDSELVRKTVSRIMSRLGYHPVTASGGIEAVSLLQSSSFDALLLDISMPEKGGIDVLRFVMENGYALPVIMISGSGDIGQVVQCLKMGAYDYLTKPVDAHRLQIVLKNAFSESALRRKVRLLSAAVDQSPVAVVITDNRGYIEYANPSFTAFRNALTGCRLQENIFDDDAQPENLSVKFRNAIVSGKVWQGDYCNHKRNGELSWEHAIISPVASQGESGSHILAFMQDITESRKNQEALLKSNRRFRELADLLPQPVFETDGKGFITYSNRAGFSTFGYSRKDMKRGIHALQFFAPEDKSRLMHGLRMKKTAGPLGTHEFTVFRRDGAGFPALVYTAPITGRKGSGGFRGIVVDITELKESERMLRENRKKYLDLFQAIPDAIIVADAESGVLVEWNRQGQFFFGYTPEEFSRLHIGDLYPEQLREEAVAYFKKACTGQAGTLETQIVTRQGIRIDVHISSAAFTTENFRCFVGIFRDITQQKRSDRLVSENIRMKNDFISTVSHELRTPLFSILGFTGTLLREQDELDRETRMEFISIIHDESKRLSALIEDVLMISRIDSGRVSYKKSELDPSITVSDVCRSLKIRADEKNIDLRLRVCAPMEHIFADQDSLKQVAINIIGNALKFTHSGGVVQVRLSCDAQSLLFSVEDNGPGIPAEDIEKIFEKFFRVERSGEAVDGTGLGLSIVKEIVADHDGTVEVKSIPNQSTVFLVRLPLLMKP</sequence>
<comment type="catalytic activity">
    <reaction evidence="1">
        <text>ATP + protein L-histidine = ADP + protein N-phospho-L-histidine.</text>
        <dbReference type="EC" id="2.7.13.3"/>
    </reaction>
</comment>
<dbReference type="InterPro" id="IPR036097">
    <property type="entry name" value="HisK_dim/P_sf"/>
</dbReference>
<dbReference type="PANTHER" id="PTHR43047">
    <property type="entry name" value="TWO-COMPONENT HISTIDINE PROTEIN KINASE"/>
    <property type="match status" value="1"/>
</dbReference>